<evidence type="ECO:0000256" key="3">
    <source>
        <dbReference type="ARBA" id="ARBA00023004"/>
    </source>
</evidence>
<name>A0AAC9WGQ0_9CLOT</name>
<dbReference type="AlphaFoldDB" id="A0AAC9WGQ0"/>
<accession>A0AAC9WGQ0</accession>
<keyword evidence="4" id="KW-0411">Iron-sulfur</keyword>
<evidence type="ECO:0000256" key="1">
    <source>
        <dbReference type="ARBA" id="ARBA00022485"/>
    </source>
</evidence>
<dbReference type="GO" id="GO:0051539">
    <property type="term" value="F:4 iron, 4 sulfur cluster binding"/>
    <property type="evidence" value="ECO:0007669"/>
    <property type="project" value="UniProtKB-KW"/>
</dbReference>
<dbReference type="GO" id="GO:0046872">
    <property type="term" value="F:metal ion binding"/>
    <property type="evidence" value="ECO:0007669"/>
    <property type="project" value="UniProtKB-KW"/>
</dbReference>
<sequence length="207" mass="23550">MVVYLDNAATSYPKPKQVLDAVYDFMLNNGATAGRGAYERAMEADGLVYDTRKAIANFFNFYNPKEEVKMNFIKPCTTDAGKMQFKAKFSRDVSEIFPYINAILNNATYNKNAGSLTFKKEFRIITLFPEKLAVAKIINESEAYEIMDLVKTLVNDTYEKKDEIDPLHEMREQPKIIDVYKNLPKLNCKKCGEGTCMAFASKLLQGQ</sequence>
<dbReference type="Pfam" id="PF00266">
    <property type="entry name" value="Aminotran_5"/>
    <property type="match status" value="1"/>
</dbReference>
<dbReference type="PROSITE" id="PS51656">
    <property type="entry name" value="4FE4S"/>
    <property type="match status" value="1"/>
</dbReference>
<evidence type="ECO:0000256" key="4">
    <source>
        <dbReference type="ARBA" id="ARBA00023014"/>
    </source>
</evidence>
<dbReference type="InterPro" id="IPR000192">
    <property type="entry name" value="Aminotrans_V_dom"/>
</dbReference>
<evidence type="ECO:0000256" key="2">
    <source>
        <dbReference type="ARBA" id="ARBA00022723"/>
    </source>
</evidence>
<keyword evidence="3" id="KW-0408">Iron</keyword>
<dbReference type="GO" id="GO:0003824">
    <property type="term" value="F:catalytic activity"/>
    <property type="evidence" value="ECO:0007669"/>
    <property type="project" value="UniProtKB-ARBA"/>
</dbReference>
<dbReference type="Gene3D" id="3.40.640.10">
    <property type="entry name" value="Type I PLP-dependent aspartate aminotransferase-like (Major domain)"/>
    <property type="match status" value="1"/>
</dbReference>
<dbReference type="Proteomes" id="UP000192478">
    <property type="component" value="Chromosome"/>
</dbReference>
<dbReference type="Gene3D" id="3.90.1150.10">
    <property type="entry name" value="Aspartate Aminotransferase, domain 1"/>
    <property type="match status" value="1"/>
</dbReference>
<protein>
    <submittedName>
        <fullName evidence="6">Acetyl-CoA decarbonylase/synthase complex subunit gamma</fullName>
    </submittedName>
</protein>
<dbReference type="SUPFAM" id="SSF53383">
    <property type="entry name" value="PLP-dependent transferases"/>
    <property type="match status" value="1"/>
</dbReference>
<organism evidence="6 7">
    <name type="scientific">Clostridium formicaceticum</name>
    <dbReference type="NCBI Taxonomy" id="1497"/>
    <lineage>
        <taxon>Bacteria</taxon>
        <taxon>Bacillati</taxon>
        <taxon>Bacillota</taxon>
        <taxon>Clostridia</taxon>
        <taxon>Eubacteriales</taxon>
        <taxon>Clostridiaceae</taxon>
        <taxon>Clostridium</taxon>
    </lineage>
</organism>
<dbReference type="InterPro" id="IPR007202">
    <property type="entry name" value="4Fe-4S_dom"/>
</dbReference>
<feature type="domain" description="4Fe-4S" evidence="5">
    <location>
        <begin position="171"/>
        <end position="207"/>
    </location>
</feature>
<dbReference type="Gene3D" id="1.10.15.40">
    <property type="entry name" value="Electron transport complex subunit B, putative Fe-S cluster"/>
    <property type="match status" value="1"/>
</dbReference>
<dbReference type="EMBL" id="CP020559">
    <property type="protein sequence ID" value="ARE88197.1"/>
    <property type="molecule type" value="Genomic_DNA"/>
</dbReference>
<evidence type="ECO:0000259" key="5">
    <source>
        <dbReference type="PROSITE" id="PS51656"/>
    </source>
</evidence>
<dbReference type="InterPro" id="IPR015424">
    <property type="entry name" value="PyrdxlP-dep_Trfase"/>
</dbReference>
<keyword evidence="1" id="KW-0004">4Fe-4S</keyword>
<dbReference type="RefSeq" id="WP_335617807.1">
    <property type="nucleotide sequence ID" value="NZ_CP017603.1"/>
</dbReference>
<dbReference type="Pfam" id="PF04060">
    <property type="entry name" value="FeS"/>
    <property type="match status" value="1"/>
</dbReference>
<reference evidence="6 7" key="1">
    <citation type="submission" date="2017-03" db="EMBL/GenBank/DDBJ databases">
        <title>Complete sequence of Clostridium formicaceticum DSM 92.</title>
        <authorList>
            <person name="Poehlein A."/>
            <person name="Karl M."/>
            <person name="Bengelsdorf F.R."/>
            <person name="Duerre P."/>
            <person name="Daniel R."/>
        </authorList>
    </citation>
    <scope>NUCLEOTIDE SEQUENCE [LARGE SCALE GENOMIC DNA]</scope>
    <source>
        <strain evidence="6 7">DSM 92</strain>
    </source>
</reference>
<dbReference type="InterPro" id="IPR015421">
    <property type="entry name" value="PyrdxlP-dep_Trfase_major"/>
</dbReference>
<gene>
    <name evidence="6" type="ORF">CLFO_25980</name>
</gene>
<evidence type="ECO:0000313" key="6">
    <source>
        <dbReference type="EMBL" id="ARE88197.1"/>
    </source>
</evidence>
<dbReference type="InterPro" id="IPR015422">
    <property type="entry name" value="PyrdxlP-dep_Trfase_small"/>
</dbReference>
<keyword evidence="2" id="KW-0479">Metal-binding</keyword>
<evidence type="ECO:0000313" key="7">
    <source>
        <dbReference type="Proteomes" id="UP000192478"/>
    </source>
</evidence>
<proteinExistence type="predicted"/>